<dbReference type="Proteomes" id="UP000216300">
    <property type="component" value="Unassembled WGS sequence"/>
</dbReference>
<proteinExistence type="predicted"/>
<reference evidence="3 4" key="1">
    <citation type="submission" date="2017-07" db="EMBL/GenBank/DDBJ databases">
        <title>Draft whole genome sequences of clinical Proprionibacteriaceae strains.</title>
        <authorList>
            <person name="Bernier A.-M."/>
            <person name="Bernard K."/>
            <person name="Domingo M.-C."/>
        </authorList>
    </citation>
    <scope>NUCLEOTIDE SEQUENCE [LARGE SCALE GENOMIC DNA]</scope>
    <source>
        <strain evidence="3 4">NML 150081</strain>
    </source>
</reference>
<dbReference type="RefSeq" id="WP_094452805.1">
    <property type="nucleotide sequence ID" value="NZ_NMVJ01000001.1"/>
</dbReference>
<evidence type="ECO:0000313" key="4">
    <source>
        <dbReference type="Proteomes" id="UP000216300"/>
    </source>
</evidence>
<protein>
    <submittedName>
        <fullName evidence="3">Uncharacterized protein</fullName>
    </submittedName>
</protein>
<keyword evidence="2" id="KW-0812">Transmembrane</keyword>
<evidence type="ECO:0000256" key="2">
    <source>
        <dbReference type="SAM" id="Phobius"/>
    </source>
</evidence>
<evidence type="ECO:0000256" key="1">
    <source>
        <dbReference type="SAM" id="MobiDB-lite"/>
    </source>
</evidence>
<feature type="compositionally biased region" description="Gly residues" evidence="1">
    <location>
        <begin position="88"/>
        <end position="135"/>
    </location>
</feature>
<accession>A0A255ETE2</accession>
<feature type="transmembrane region" description="Helical" evidence="2">
    <location>
        <begin position="155"/>
        <end position="176"/>
    </location>
</feature>
<feature type="region of interest" description="Disordered" evidence="1">
    <location>
        <begin position="1"/>
        <end position="149"/>
    </location>
</feature>
<gene>
    <name evidence="3" type="ORF">CGZ91_04330</name>
</gene>
<feature type="compositionally biased region" description="Low complexity" evidence="1">
    <location>
        <begin position="136"/>
        <end position="149"/>
    </location>
</feature>
<feature type="compositionally biased region" description="Gly residues" evidence="1">
    <location>
        <begin position="61"/>
        <end position="78"/>
    </location>
</feature>
<dbReference type="AlphaFoldDB" id="A0A255ETE2"/>
<evidence type="ECO:0000313" key="3">
    <source>
        <dbReference type="EMBL" id="OYN92702.1"/>
    </source>
</evidence>
<comment type="caution">
    <text evidence="3">The sequence shown here is derived from an EMBL/GenBank/DDBJ whole genome shotgun (WGS) entry which is preliminary data.</text>
</comment>
<feature type="compositionally biased region" description="Gly residues" evidence="1">
    <location>
        <begin position="33"/>
        <end position="48"/>
    </location>
</feature>
<keyword evidence="2" id="KW-0472">Membrane</keyword>
<name>A0A255ETE2_9ACTN</name>
<sequence>MSNPPYGQSGGNGDGGWGQQPNNGANNNFGQQPGEGWGQGGQQQGGFGQSPQSANQPGPEWGQGGQQQGGQSQGGQSFGQGQPQSGQYGQGQPQGGQGQYGQGQPQGGQYGQGQYGQGQGQPQGGQQQGFGGQQGFGQQPGQPAFGQSAGSKPNIVAIIAGVAVAALVVVGAIFFLPSLLGGGNPEVGDCIIVVQNDEGDFEHEDASCDDPSEEIVYHVVQAESGPASCGENYSEYYEEEEGSGDRRFTACLTPIFESGECLASSGSVLVKVDCNAVNAEIKIEQRVDSADESACSADTVPLVYELPAPGITYCATQP</sequence>
<keyword evidence="2" id="KW-1133">Transmembrane helix</keyword>
<dbReference type="EMBL" id="NMVJ01000001">
    <property type="protein sequence ID" value="OYN92702.1"/>
    <property type="molecule type" value="Genomic_DNA"/>
</dbReference>
<keyword evidence="4" id="KW-1185">Reference proteome</keyword>
<feature type="compositionally biased region" description="Gly residues" evidence="1">
    <location>
        <begin position="8"/>
        <end position="18"/>
    </location>
</feature>
<organism evidence="3 4">
    <name type="scientific">Parenemella sanctibonifatiensis</name>
    <dbReference type="NCBI Taxonomy" id="2016505"/>
    <lineage>
        <taxon>Bacteria</taxon>
        <taxon>Bacillati</taxon>
        <taxon>Actinomycetota</taxon>
        <taxon>Actinomycetes</taxon>
        <taxon>Propionibacteriales</taxon>
        <taxon>Propionibacteriaceae</taxon>
        <taxon>Parenemella</taxon>
    </lineage>
</organism>
<feature type="compositionally biased region" description="Low complexity" evidence="1">
    <location>
        <begin position="19"/>
        <end position="32"/>
    </location>
</feature>